<dbReference type="HOGENOM" id="CLU_1524587_0_0_1"/>
<evidence type="ECO:0008006" key="3">
    <source>
        <dbReference type="Google" id="ProtNLM"/>
    </source>
</evidence>
<keyword evidence="2" id="KW-1185">Reference proteome</keyword>
<reference evidence="1" key="3">
    <citation type="submission" date="2025-08" db="UniProtKB">
        <authorList>
            <consortium name="Ensembl"/>
        </authorList>
    </citation>
    <scope>IDENTIFICATION</scope>
</reference>
<dbReference type="SUPFAM" id="SSF53300">
    <property type="entry name" value="vWA-like"/>
    <property type="match status" value="1"/>
</dbReference>
<name>F6VP91_CIOIN</name>
<dbReference type="EMBL" id="EAAA01001605">
    <property type="status" value="NOT_ANNOTATED_CDS"/>
    <property type="molecule type" value="Genomic_DNA"/>
</dbReference>
<reference evidence="1" key="4">
    <citation type="submission" date="2025-09" db="UniProtKB">
        <authorList>
            <consortium name="Ensembl"/>
        </authorList>
    </citation>
    <scope>IDENTIFICATION</scope>
</reference>
<reference evidence="2" key="1">
    <citation type="journal article" date="2002" name="Science">
        <title>The draft genome of Ciona intestinalis: insights into chordate and vertebrate origins.</title>
        <authorList>
            <person name="Dehal P."/>
            <person name="Satou Y."/>
            <person name="Campbell R.K."/>
            <person name="Chapman J."/>
            <person name="Degnan B."/>
            <person name="De Tomaso A."/>
            <person name="Davidson B."/>
            <person name="Di Gregorio A."/>
            <person name="Gelpke M."/>
            <person name="Goodstein D.M."/>
            <person name="Harafuji N."/>
            <person name="Hastings K.E."/>
            <person name="Ho I."/>
            <person name="Hotta K."/>
            <person name="Huang W."/>
            <person name="Kawashima T."/>
            <person name="Lemaire P."/>
            <person name="Martinez D."/>
            <person name="Meinertzhagen I.A."/>
            <person name="Necula S."/>
            <person name="Nonaka M."/>
            <person name="Putnam N."/>
            <person name="Rash S."/>
            <person name="Saiga H."/>
            <person name="Satake M."/>
            <person name="Terry A."/>
            <person name="Yamada L."/>
            <person name="Wang H.G."/>
            <person name="Awazu S."/>
            <person name="Azumi K."/>
            <person name="Boore J."/>
            <person name="Branno M."/>
            <person name="Chin-Bow S."/>
            <person name="DeSantis R."/>
            <person name="Doyle S."/>
            <person name="Francino P."/>
            <person name="Keys D.N."/>
            <person name="Haga S."/>
            <person name="Hayashi H."/>
            <person name="Hino K."/>
            <person name="Imai K.S."/>
            <person name="Inaba K."/>
            <person name="Kano S."/>
            <person name="Kobayashi K."/>
            <person name="Kobayashi M."/>
            <person name="Lee B.I."/>
            <person name="Makabe K.W."/>
            <person name="Manohar C."/>
            <person name="Matassi G."/>
            <person name="Medina M."/>
            <person name="Mochizuki Y."/>
            <person name="Mount S."/>
            <person name="Morishita T."/>
            <person name="Miura S."/>
            <person name="Nakayama A."/>
            <person name="Nishizaka S."/>
            <person name="Nomoto H."/>
            <person name="Ohta F."/>
            <person name="Oishi K."/>
            <person name="Rigoutsos I."/>
            <person name="Sano M."/>
            <person name="Sasaki A."/>
            <person name="Sasakura Y."/>
            <person name="Shoguchi E."/>
            <person name="Shin-i T."/>
            <person name="Spagnuolo A."/>
            <person name="Stainier D."/>
            <person name="Suzuki M.M."/>
            <person name="Tassy O."/>
            <person name="Takatori N."/>
            <person name="Tokuoka M."/>
            <person name="Yagi K."/>
            <person name="Yoshizaki F."/>
            <person name="Wada S."/>
            <person name="Zhang C."/>
            <person name="Hyatt P.D."/>
            <person name="Larimer F."/>
            <person name="Detter C."/>
            <person name="Doggett N."/>
            <person name="Glavina T."/>
            <person name="Hawkins T."/>
            <person name="Richardson P."/>
            <person name="Lucas S."/>
            <person name="Kohara Y."/>
            <person name="Levine M."/>
            <person name="Satoh N."/>
            <person name="Rokhsar D.S."/>
        </authorList>
    </citation>
    <scope>NUCLEOTIDE SEQUENCE [LARGE SCALE GENOMIC DNA]</scope>
</reference>
<dbReference type="EMBL" id="EAAA01001604">
    <property type="status" value="NOT_ANNOTATED_CDS"/>
    <property type="molecule type" value="Genomic_DNA"/>
</dbReference>
<dbReference type="Proteomes" id="UP000008144">
    <property type="component" value="Chromosome 2"/>
</dbReference>
<dbReference type="Gene3D" id="3.40.50.410">
    <property type="entry name" value="von Willebrand factor, type A domain"/>
    <property type="match status" value="1"/>
</dbReference>
<evidence type="ECO:0000313" key="1">
    <source>
        <dbReference type="Ensembl" id="ENSCINP00000002264.3"/>
    </source>
</evidence>
<dbReference type="InterPro" id="IPR036465">
    <property type="entry name" value="vWFA_dom_sf"/>
</dbReference>
<evidence type="ECO:0000313" key="2">
    <source>
        <dbReference type="Proteomes" id="UP000008144"/>
    </source>
</evidence>
<protein>
    <recommendedName>
        <fullName evidence="3">VWFA domain-containing protein</fullName>
    </recommendedName>
</protein>
<sequence>MVSVVAHTTNQQIIDFNEQLTSTQIVNRIRNSTVLTQNVDFISTIRNAMATSVRTDAAKVLIIITDDKLDHLSNISDVITTIVVSVSNTVNKWEVYKVATTPGCKNALIVGDVTQLSTITNDVCSQICKARVTEYQVVGVVAFDDNNQSGDASNMFPFYIRNEVQVQDCPAEVAIP</sequence>
<accession>F6VP91</accession>
<organism evidence="1 2">
    <name type="scientific">Ciona intestinalis</name>
    <name type="common">Transparent sea squirt</name>
    <name type="synonym">Ascidia intestinalis</name>
    <dbReference type="NCBI Taxonomy" id="7719"/>
    <lineage>
        <taxon>Eukaryota</taxon>
        <taxon>Metazoa</taxon>
        <taxon>Chordata</taxon>
        <taxon>Tunicata</taxon>
        <taxon>Ascidiacea</taxon>
        <taxon>Phlebobranchia</taxon>
        <taxon>Cionidae</taxon>
        <taxon>Ciona</taxon>
    </lineage>
</organism>
<reference evidence="1" key="2">
    <citation type="journal article" date="2008" name="Genome Biol.">
        <title>Improved genome assembly and evidence-based global gene model set for the chordate Ciona intestinalis: new insight into intron and operon populations.</title>
        <authorList>
            <person name="Satou Y."/>
            <person name="Mineta K."/>
            <person name="Ogasawara M."/>
            <person name="Sasakura Y."/>
            <person name="Shoguchi E."/>
            <person name="Ueno K."/>
            <person name="Yamada L."/>
            <person name="Matsumoto J."/>
            <person name="Wasserscheid J."/>
            <person name="Dewar K."/>
            <person name="Wiley G.B."/>
            <person name="Macmil S.L."/>
            <person name="Roe B.A."/>
            <person name="Zeller R.W."/>
            <person name="Hastings K.E."/>
            <person name="Lemaire P."/>
            <person name="Lindquist E."/>
            <person name="Endo T."/>
            <person name="Hotta K."/>
            <person name="Inaba K."/>
        </authorList>
    </citation>
    <scope>NUCLEOTIDE SEQUENCE [LARGE SCALE GENOMIC DNA]</scope>
    <source>
        <strain evidence="1">wild type</strain>
    </source>
</reference>
<dbReference type="AlphaFoldDB" id="F6VP91"/>
<dbReference type="InParanoid" id="F6VP91"/>
<dbReference type="Ensembl" id="ENSCINT00000002264.3">
    <property type="protein sequence ID" value="ENSCINP00000002264.3"/>
    <property type="gene ID" value="ENSCING00000001192.3"/>
</dbReference>
<proteinExistence type="predicted"/>